<dbReference type="Proteomes" id="UP000288623">
    <property type="component" value="Unassembled WGS sequence"/>
</dbReference>
<dbReference type="PANTHER" id="PTHR31528">
    <property type="entry name" value="4-AMINO-5-HYDROXYMETHYL-2-METHYLPYRIMIDINE PHOSPHATE SYNTHASE THI11-RELATED"/>
    <property type="match status" value="1"/>
</dbReference>
<dbReference type="GO" id="GO:0009228">
    <property type="term" value="P:thiamine biosynthetic process"/>
    <property type="evidence" value="ECO:0007669"/>
    <property type="project" value="InterPro"/>
</dbReference>
<evidence type="ECO:0000256" key="1">
    <source>
        <dbReference type="SAM" id="SignalP"/>
    </source>
</evidence>
<dbReference type="PROSITE" id="PS51257">
    <property type="entry name" value="PROKAR_LIPOPROTEIN"/>
    <property type="match status" value="1"/>
</dbReference>
<feature type="signal peptide" evidence="1">
    <location>
        <begin position="1"/>
        <end position="19"/>
    </location>
</feature>
<reference evidence="3 4" key="1">
    <citation type="submission" date="2014-11" db="EMBL/GenBank/DDBJ databases">
        <title>Genome sequence and analysis of novel Kurthia sp.</title>
        <authorList>
            <person name="Lawson J.N."/>
            <person name="Gonzalez J.E."/>
            <person name="Rinauldi L."/>
            <person name="Xuan Z."/>
            <person name="Firman A."/>
            <person name="Shaddox L."/>
            <person name="Trudeau A."/>
            <person name="Shah S."/>
            <person name="Reiman D."/>
        </authorList>
    </citation>
    <scope>NUCLEOTIDE SEQUENCE [LARGE SCALE GENOMIC DNA]</scope>
    <source>
        <strain evidence="3 4">3B1D</strain>
    </source>
</reference>
<dbReference type="OrthoDB" id="9815602at2"/>
<dbReference type="InterPro" id="IPR027939">
    <property type="entry name" value="NMT1/THI5"/>
</dbReference>
<evidence type="ECO:0000259" key="2">
    <source>
        <dbReference type="Pfam" id="PF09084"/>
    </source>
</evidence>
<dbReference type="Gene3D" id="3.40.190.10">
    <property type="entry name" value="Periplasmic binding protein-like II"/>
    <property type="match status" value="2"/>
</dbReference>
<keyword evidence="4" id="KW-1185">Reference proteome</keyword>
<feature type="domain" description="SsuA/THI5-like" evidence="2">
    <location>
        <begin position="44"/>
        <end position="260"/>
    </location>
</feature>
<name>A0A433RWA5_9BACL</name>
<proteinExistence type="predicted"/>
<dbReference type="PANTHER" id="PTHR31528:SF3">
    <property type="entry name" value="THIAMINE BIOSYNTHESIS PROTEIN HI_0357-RELATED"/>
    <property type="match status" value="1"/>
</dbReference>
<evidence type="ECO:0000313" key="4">
    <source>
        <dbReference type="Proteomes" id="UP000288623"/>
    </source>
</evidence>
<keyword evidence="1" id="KW-0732">Signal</keyword>
<dbReference type="InterPro" id="IPR015168">
    <property type="entry name" value="SsuA/THI5"/>
</dbReference>
<dbReference type="RefSeq" id="WP_126989893.1">
    <property type="nucleotide sequence ID" value="NZ_JTFC01000019.1"/>
</dbReference>
<dbReference type="AlphaFoldDB" id="A0A433RWA5"/>
<protein>
    <submittedName>
        <fullName evidence="3">ABC transporter substrate-binding protein</fullName>
    </submittedName>
</protein>
<feature type="chain" id="PRO_5038905145" evidence="1">
    <location>
        <begin position="20"/>
        <end position="334"/>
    </location>
</feature>
<sequence length="334" mass="37292">MKKMLLVYVCCICMTVLSACGSSDKKTTADGLQEVTLVLDWYPNAVHSFIYAAEEKGYFKEEGIHLNIQYPQNVTDPLTLTAAGKATVGIYYQQDIVRARANEGIPVKSIGPIVREPLNHIIVLDKEKTIQSPKDLEGKTIGYAGSDLSEAYVQSMVKADGGDPKKVTMQDVGFDLVPALITNKVDALSGALINHEVPVMEEKGFPTRTFNPADYGVPNYYELLFVSGDKTIEENPELLKAFLRASEKGYAYMKKHPQQALEILMAKQDEANFPLSSKVEKKSLQILMATMEQKGNKFLSDDANAWQKQIEWMSKQHMITTKPQPNDLFVELMK</sequence>
<organism evidence="3 4">
    <name type="scientific">Candidatus Kurthia intestinigallinarum</name>
    <dbReference type="NCBI Taxonomy" id="1562256"/>
    <lineage>
        <taxon>Bacteria</taxon>
        <taxon>Bacillati</taxon>
        <taxon>Bacillota</taxon>
        <taxon>Bacilli</taxon>
        <taxon>Bacillales</taxon>
        <taxon>Caryophanaceae</taxon>
        <taxon>Kurthia</taxon>
    </lineage>
</organism>
<comment type="caution">
    <text evidence="3">The sequence shown here is derived from an EMBL/GenBank/DDBJ whole genome shotgun (WGS) entry which is preliminary data.</text>
</comment>
<dbReference type="EMBL" id="JTFC01000019">
    <property type="protein sequence ID" value="RUS57561.1"/>
    <property type="molecule type" value="Genomic_DNA"/>
</dbReference>
<evidence type="ECO:0000313" key="3">
    <source>
        <dbReference type="EMBL" id="RUS57561.1"/>
    </source>
</evidence>
<dbReference type="SUPFAM" id="SSF53850">
    <property type="entry name" value="Periplasmic binding protein-like II"/>
    <property type="match status" value="1"/>
</dbReference>
<gene>
    <name evidence="3" type="ORF">QI30_05255</name>
</gene>
<dbReference type="Pfam" id="PF09084">
    <property type="entry name" value="NMT1"/>
    <property type="match status" value="1"/>
</dbReference>
<accession>A0A433RWA5</accession>